<feature type="transmembrane region" description="Helical" evidence="1">
    <location>
        <begin position="53"/>
        <end position="72"/>
    </location>
</feature>
<evidence type="ECO:0000313" key="3">
    <source>
        <dbReference type="Proteomes" id="UP000290287"/>
    </source>
</evidence>
<proteinExistence type="predicted"/>
<evidence type="ECO:0000313" key="2">
    <source>
        <dbReference type="EMBL" id="RXJ73277.1"/>
    </source>
</evidence>
<keyword evidence="3" id="KW-1185">Reference proteome</keyword>
<organism evidence="2 3">
    <name type="scientific">Veronia nyctiphanis</name>
    <dbReference type="NCBI Taxonomy" id="1278244"/>
    <lineage>
        <taxon>Bacteria</taxon>
        <taxon>Pseudomonadati</taxon>
        <taxon>Pseudomonadota</taxon>
        <taxon>Gammaproteobacteria</taxon>
        <taxon>Vibrionales</taxon>
        <taxon>Vibrionaceae</taxon>
        <taxon>Veronia</taxon>
    </lineage>
</organism>
<comment type="caution">
    <text evidence="2">The sequence shown here is derived from an EMBL/GenBank/DDBJ whole genome shotgun (WGS) entry which is preliminary data.</text>
</comment>
<keyword evidence="1" id="KW-0472">Membrane</keyword>
<name>A0A4Q0YQA1_9GAMM</name>
<keyword evidence="1" id="KW-1133">Transmembrane helix</keyword>
<dbReference type="EMBL" id="PEIB01000011">
    <property type="protein sequence ID" value="RXJ73277.1"/>
    <property type="molecule type" value="Genomic_DNA"/>
</dbReference>
<protein>
    <submittedName>
        <fullName evidence="2">Uncharacterized protein</fullName>
    </submittedName>
</protein>
<accession>A0A4Q0YQA1</accession>
<keyword evidence="1" id="KW-0812">Transmembrane</keyword>
<evidence type="ECO:0000256" key="1">
    <source>
        <dbReference type="SAM" id="Phobius"/>
    </source>
</evidence>
<dbReference type="AlphaFoldDB" id="A0A4Q0YQA1"/>
<gene>
    <name evidence="2" type="ORF">CS022_11160</name>
</gene>
<sequence length="75" mass="8381">MEVSKLACFLVSYSQYDHGCGLNVNRGNENKNEKASSTNKDMNMLNEKRKQQLTGLFILLAGLLSGLTIAMWDLI</sequence>
<dbReference type="Proteomes" id="UP000290287">
    <property type="component" value="Unassembled WGS sequence"/>
</dbReference>
<reference evidence="2 3" key="1">
    <citation type="submission" date="2017-10" db="EMBL/GenBank/DDBJ databases">
        <title>Nyctiphanis sp. nov., isolated from the stomach of the euphausiid Nyctiphanes simplex (Hansen, 1911) in the Gulf of California.</title>
        <authorList>
            <person name="Gomez-Gil B."/>
            <person name="Aguilar-Mendez M."/>
            <person name="Lopez-Cortes A."/>
            <person name="Gomez-Gutierrez J."/>
            <person name="Roque A."/>
            <person name="Lang E."/>
            <person name="Gonzalez-Castillo A."/>
        </authorList>
    </citation>
    <scope>NUCLEOTIDE SEQUENCE [LARGE SCALE GENOMIC DNA]</scope>
    <source>
        <strain evidence="2 3">CAIM 600</strain>
    </source>
</reference>